<reference evidence="2" key="2">
    <citation type="submission" date="2021-04" db="EMBL/GenBank/DDBJ databases">
        <title>Brevibacillus composti FJAT-54423, complete genome.</title>
        <authorList>
            <person name="Tang R."/>
        </authorList>
    </citation>
    <scope>NUCLEOTIDE SEQUENCE</scope>
    <source>
        <strain evidence="2">FJAT-54424</strain>
    </source>
</reference>
<organism evidence="1 3">
    <name type="scientific">Brevibacillus composti</name>
    <dbReference type="NCBI Taxonomy" id="2796470"/>
    <lineage>
        <taxon>Bacteria</taxon>
        <taxon>Bacillati</taxon>
        <taxon>Bacillota</taxon>
        <taxon>Bacilli</taxon>
        <taxon>Bacillales</taxon>
        <taxon>Paenibacillaceae</taxon>
        <taxon>Brevibacillus</taxon>
    </lineage>
</organism>
<dbReference type="Proteomes" id="UP000677234">
    <property type="component" value="Chromosome"/>
</dbReference>
<evidence type="ECO:0000313" key="3">
    <source>
        <dbReference type="Proteomes" id="UP000595847"/>
    </source>
</evidence>
<dbReference type="AlphaFoldDB" id="A0A7T5JNW5"/>
<name>A0A7T5JNW5_9BACL</name>
<protein>
    <submittedName>
        <fullName evidence="1">Uncharacterized protein</fullName>
    </submittedName>
</protein>
<dbReference type="Proteomes" id="UP000595847">
    <property type="component" value="Chromosome"/>
</dbReference>
<evidence type="ECO:0000313" key="1">
    <source>
        <dbReference type="EMBL" id="QQE74609.1"/>
    </source>
</evidence>
<accession>A0A7T5JNW5</accession>
<dbReference type="RefSeq" id="WP_198828185.1">
    <property type="nucleotide sequence ID" value="NZ_CP066308.1"/>
</dbReference>
<dbReference type="KEGG" id="bcop:JD108_00960"/>
<proteinExistence type="predicted"/>
<dbReference type="EMBL" id="CP073708">
    <property type="protein sequence ID" value="QUO41692.1"/>
    <property type="molecule type" value="Genomic_DNA"/>
</dbReference>
<evidence type="ECO:0000313" key="4">
    <source>
        <dbReference type="Proteomes" id="UP000677234"/>
    </source>
</evidence>
<keyword evidence="4" id="KW-1185">Reference proteome</keyword>
<dbReference type="EMBL" id="CP066308">
    <property type="protein sequence ID" value="QQE74609.1"/>
    <property type="molecule type" value="Genomic_DNA"/>
</dbReference>
<evidence type="ECO:0000313" key="2">
    <source>
        <dbReference type="EMBL" id="QUO41692.1"/>
    </source>
</evidence>
<reference evidence="1 3" key="1">
    <citation type="submission" date="2020-12" db="EMBL/GenBank/DDBJ databases">
        <title>strain FJAT-54423T represents a novel species of the genus Brevibacillus.</title>
        <authorList>
            <person name="Tang R."/>
        </authorList>
    </citation>
    <scope>NUCLEOTIDE SEQUENCE [LARGE SCALE GENOMIC DNA]</scope>
    <source>
        <strain evidence="1 3">FJAT-54423</strain>
    </source>
</reference>
<sequence>MLAKSAIELVNRCYEQTSRLISVLELKETFIAYVFGPYQDEVVSAYGLDYFYKHLDEIQLANCRSDFDRAVENWYRQANGGGEGQAGYHDVLFALVKDTVGRYQSGSRDQLVRDVTKMLTAPAGFFRRWQRGQTGEQNFPAYYKYLMKLGIRSVADIGTLVDMWLLEEPHAFCKQQQQLFARPPRRGRPNNAELAQLQEMVRQVKPHLTHQERERLRKIYYYHRKTLTIAEMLEKFKKYLWAKQNEKDSQAG</sequence>
<gene>
    <name evidence="1" type="ORF">JD108_00960</name>
    <name evidence="2" type="ORF">KDJ56_00960</name>
</gene>